<sequence>MRDGSRWRLDEVPFEGGEESQHSKEKRVGIRRRDHRLREMGNLIAKEEPPPMVLVPPIFDFPPIAARTRMLVPSYDLMFGKLALHCLFEDYFEKANRLNAWIMLKPLEDPNVDLIATVSSEVTDSLDKTSGGIIEGEAMFRWQRDLDNPNTFIDLLVSTNDPTLRLRLSSYSSKYQIGAFGVFPLLKHKRLLPEDYGLMGMRYGSERLSIGSIFMPFPLSSETPFNTWLIGRAGRLSAGVLFKSVCENKRAVCFKDLNNWSCAIGYDIGLRSPLCPSYNFSLELARNSQLIASFYQHLVVQRRVKNPFEESEIVGITNYIDFGFELRTRINEVKSSSIGDSSLFQLAASWQANKNFLLKGKLGPLTSSVALAFKSWWRPSFTFSITANNDPSRGRTYGFGIRVEDLREPSYQRADPNYVMLTPNKEHLATGVLQNFGKMPLFQSNIDSGNYDHLPRELKPIGKIF</sequence>
<dbReference type="PANTHER" id="PTHR35738">
    <property type="entry name" value="OS05G0577800 PROTEIN"/>
    <property type="match status" value="1"/>
</dbReference>
<evidence type="ECO:0000256" key="1">
    <source>
        <dbReference type="SAM" id="MobiDB-lite"/>
    </source>
</evidence>
<feature type="compositionally biased region" description="Basic and acidic residues" evidence="1">
    <location>
        <begin position="19"/>
        <end position="28"/>
    </location>
</feature>
<dbReference type="Proteomes" id="UP000734854">
    <property type="component" value="Unassembled WGS sequence"/>
</dbReference>
<feature type="region of interest" description="Disordered" evidence="1">
    <location>
        <begin position="1"/>
        <end position="30"/>
    </location>
</feature>
<feature type="compositionally biased region" description="Basic and acidic residues" evidence="1">
    <location>
        <begin position="1"/>
        <end position="11"/>
    </location>
</feature>
<protein>
    <submittedName>
        <fullName evidence="2">Uncharacterized protein</fullName>
    </submittedName>
</protein>
<comment type="caution">
    <text evidence="2">The sequence shown here is derived from an EMBL/GenBank/DDBJ whole genome shotgun (WGS) entry which is preliminary data.</text>
</comment>
<accession>A0A8J5H0P1</accession>
<evidence type="ECO:0000313" key="3">
    <source>
        <dbReference type="Proteomes" id="UP000734854"/>
    </source>
</evidence>
<dbReference type="EMBL" id="JACMSC010000007">
    <property type="protein sequence ID" value="KAG6514873.1"/>
    <property type="molecule type" value="Genomic_DNA"/>
</dbReference>
<reference evidence="2 3" key="1">
    <citation type="submission" date="2020-08" db="EMBL/GenBank/DDBJ databases">
        <title>Plant Genome Project.</title>
        <authorList>
            <person name="Zhang R.-G."/>
        </authorList>
    </citation>
    <scope>NUCLEOTIDE SEQUENCE [LARGE SCALE GENOMIC DNA]</scope>
    <source>
        <tissue evidence="2">Rhizome</tissue>
    </source>
</reference>
<evidence type="ECO:0000313" key="2">
    <source>
        <dbReference type="EMBL" id="KAG6514873.1"/>
    </source>
</evidence>
<dbReference type="PANTHER" id="PTHR35738:SF3">
    <property type="entry name" value="OS05G0577800 PROTEIN"/>
    <property type="match status" value="1"/>
</dbReference>
<proteinExistence type="predicted"/>
<dbReference type="AlphaFoldDB" id="A0A8J5H0P1"/>
<dbReference type="InterPro" id="IPR023614">
    <property type="entry name" value="Porin_dom_sf"/>
</dbReference>
<keyword evidence="3" id="KW-1185">Reference proteome</keyword>
<name>A0A8J5H0P1_ZINOF</name>
<gene>
    <name evidence="2" type="ORF">ZIOFF_025248</name>
</gene>
<organism evidence="2 3">
    <name type="scientific">Zingiber officinale</name>
    <name type="common">Ginger</name>
    <name type="synonym">Amomum zingiber</name>
    <dbReference type="NCBI Taxonomy" id="94328"/>
    <lineage>
        <taxon>Eukaryota</taxon>
        <taxon>Viridiplantae</taxon>
        <taxon>Streptophyta</taxon>
        <taxon>Embryophyta</taxon>
        <taxon>Tracheophyta</taxon>
        <taxon>Spermatophyta</taxon>
        <taxon>Magnoliopsida</taxon>
        <taxon>Liliopsida</taxon>
        <taxon>Zingiberales</taxon>
        <taxon>Zingiberaceae</taxon>
        <taxon>Zingiber</taxon>
    </lineage>
</organism>
<dbReference type="Gene3D" id="2.40.160.10">
    <property type="entry name" value="Porin"/>
    <property type="match status" value="1"/>
</dbReference>